<gene>
    <name evidence="1" type="ORF">HJC23_007871</name>
</gene>
<dbReference type="PANTHER" id="PTHR46375:SF3">
    <property type="entry name" value="KELCH REPEAT AND BTB DOMAIN-CONTAINING PROTEIN 13"/>
    <property type="match status" value="1"/>
</dbReference>
<evidence type="ECO:0008006" key="3">
    <source>
        <dbReference type="Google" id="ProtNLM"/>
    </source>
</evidence>
<organism evidence="1 2">
    <name type="scientific">Cyclotella cryptica</name>
    <dbReference type="NCBI Taxonomy" id="29204"/>
    <lineage>
        <taxon>Eukaryota</taxon>
        <taxon>Sar</taxon>
        <taxon>Stramenopiles</taxon>
        <taxon>Ochrophyta</taxon>
        <taxon>Bacillariophyta</taxon>
        <taxon>Coscinodiscophyceae</taxon>
        <taxon>Thalassiosirophycidae</taxon>
        <taxon>Stephanodiscales</taxon>
        <taxon>Stephanodiscaceae</taxon>
        <taxon>Cyclotella</taxon>
    </lineage>
</organism>
<accession>A0ABD3R055</accession>
<dbReference type="Pfam" id="PF24681">
    <property type="entry name" value="Kelch_KLHDC2_KLHL20_DRC7"/>
    <property type="match status" value="1"/>
</dbReference>
<evidence type="ECO:0000313" key="2">
    <source>
        <dbReference type="Proteomes" id="UP001516023"/>
    </source>
</evidence>
<dbReference type="InterPro" id="IPR006652">
    <property type="entry name" value="Kelch_1"/>
</dbReference>
<dbReference type="SUPFAM" id="SSF117281">
    <property type="entry name" value="Kelch motif"/>
    <property type="match status" value="2"/>
</dbReference>
<proteinExistence type="predicted"/>
<keyword evidence="2" id="KW-1185">Reference proteome</keyword>
<evidence type="ECO:0000313" key="1">
    <source>
        <dbReference type="EMBL" id="KAL3805910.1"/>
    </source>
</evidence>
<name>A0ABD3R055_9STRA</name>
<dbReference type="InterPro" id="IPR015915">
    <property type="entry name" value="Kelch-typ_b-propeller"/>
</dbReference>
<dbReference type="PANTHER" id="PTHR46375">
    <property type="entry name" value="KELCH REPEAT AND BTB DOMAIN-CONTAINING PROTEIN 13-RELATED"/>
    <property type="match status" value="1"/>
</dbReference>
<comment type="caution">
    <text evidence="1">The sequence shown here is derived from an EMBL/GenBank/DDBJ whole genome shotgun (WGS) entry which is preliminary data.</text>
</comment>
<dbReference type="InterPro" id="IPR052392">
    <property type="entry name" value="Kelch-BTB_domain-containing"/>
</dbReference>
<reference evidence="1 2" key="1">
    <citation type="journal article" date="2020" name="G3 (Bethesda)">
        <title>Improved Reference Genome for Cyclotella cryptica CCMP332, a Model for Cell Wall Morphogenesis, Salinity Adaptation, and Lipid Production in Diatoms (Bacillariophyta).</title>
        <authorList>
            <person name="Roberts W.R."/>
            <person name="Downey K.M."/>
            <person name="Ruck E.C."/>
            <person name="Traller J.C."/>
            <person name="Alverson A.J."/>
        </authorList>
    </citation>
    <scope>NUCLEOTIDE SEQUENCE [LARGE SCALE GENOMIC DNA]</scope>
    <source>
        <strain evidence="1 2">CCMP332</strain>
    </source>
</reference>
<sequence>MSGDNDIDLTLWEPLPGIPHASDDFRGFAMASARDTVYISGGNSKTVSRAVFSFNMTTRKWTELPAMNYHRWGHRLAVIEGGRYLFAIGGWGYKSEAAGGASTPKPKRSIIKTVLRSKTSKVASEEHIEKLTSYEVYDVAKKIWKEAGHLNESRRDFAMVDDPVSGRIYVFGGVGESDTLSTVEVYNPFENEWDYLKPIPEPKKTCHPVVVAGHVHLYENGKKTLTYDRTSDKWVDETPDEAFVPKCPLNGRVCSTCSFAGGEVIIFNYPVRGSDGVTKDRWLIAHIAQKRTKTWTVMPPVDAFTYYKMVVADGKLVIATGKSLVAFQLVDDMLDDASTVASSCSSSQSGSMRNASVMSSEGSRVVEPIKDDGTWALQPEFPSKPKDFRGYAVISIEDLVYISGGCSGDGTIYRTFLSYNVVSKKWKKLPGMTHRRLGHKMAVSPDGRYIYVVGGGDGKTMRSMGVDIYDVIREIWTPAPAMNDYRVFFGVTVCDGKVFAFGGIGSDNGNQLKTVEAFDPETFSWEFMSSMPESRGVCNVITIDEKIFVFGTPSQKVLTYDTTSDKWVDDITLDDLSLPFCPPGGCVCASSSYVGGEVLVIKYPLEGLQGRFRRTANIYYALTQSWASVHLLDEFACYSAVVAGDKCVVVTPQNQLQACTIPNKS</sequence>
<dbReference type="EMBL" id="JABMIG020000001">
    <property type="protein sequence ID" value="KAL3805910.1"/>
    <property type="molecule type" value="Genomic_DNA"/>
</dbReference>
<dbReference type="Pfam" id="PF01344">
    <property type="entry name" value="Kelch_1"/>
    <property type="match status" value="2"/>
</dbReference>
<protein>
    <recommendedName>
        <fullName evidence="3">Kelch repeat-containing protein</fullName>
    </recommendedName>
</protein>
<dbReference type="SMART" id="SM00612">
    <property type="entry name" value="Kelch"/>
    <property type="match status" value="5"/>
</dbReference>
<dbReference type="Gene3D" id="2.120.10.80">
    <property type="entry name" value="Kelch-type beta propeller"/>
    <property type="match status" value="3"/>
</dbReference>
<dbReference type="AlphaFoldDB" id="A0ABD3R055"/>
<dbReference type="Proteomes" id="UP001516023">
    <property type="component" value="Unassembled WGS sequence"/>
</dbReference>